<gene>
    <name evidence="3" type="ORF">AQS70_04900</name>
</gene>
<reference evidence="3 4" key="1">
    <citation type="submission" date="2015-10" db="EMBL/GenBank/DDBJ databases">
        <title>Pseudomonas helleri sp. nov. and Pseudomonas weihenstephanensis sp. nov., isolated from raw cows milk.</title>
        <authorList>
            <person name="Von Neubeck M."/>
            <person name="Huptas C."/>
            <person name="Wenning M."/>
            <person name="Scherer S."/>
        </authorList>
    </citation>
    <scope>NUCLEOTIDE SEQUENCE [LARGE SCALE GENOMIC DNA]</scope>
    <source>
        <strain evidence="3 4">BSTT44</strain>
    </source>
</reference>
<accession>A0A0Q0SY01</accession>
<evidence type="ECO:0000313" key="4">
    <source>
        <dbReference type="Proteomes" id="UP000050342"/>
    </source>
</evidence>
<comment type="caution">
    <text evidence="3">The sequence shown here is derived from an EMBL/GenBank/DDBJ whole genome shotgun (WGS) entry which is preliminary data.</text>
</comment>
<sequence length="1411" mass="157278">MNLHLERLKSVEHKLQTLLRHVPTLAAAFNHRLCSTFPHLPKDSSTDELHINHEAAAEPGQSSVLVSRSISSYIEESFLTQGPPVFVQGATHVYSQPYSLSEQHRAVGLAPVDLESYLDYVIGNYDLCVRDAWAEFWQTPHATFDSMTPKQWLTQCLQHLLLDEANVRLGDQTLSSAAANAVIQCFSTRVSQPTPESPPGVYELFLKAERPMPDIKLTGVFVMTVTPTDDEEQPTSGQVVFYTTTSGLEAFDSLDLLKQELNARLKDPYQRIQLLNHVLAQEHANTSDLVEVEVGALPQDAQSFLAQQLIDKQKKDMLHACATARRNKAVDQETLAPEYLCELINQTLASSWVVNPAAILRSRYAHLLEQQLPQWLKTAPEDEKVAWRLATERLIHEQQASEAPGLQPITESAKKQTLLGYARTRLKRQIEADHGIDVDPDSIYIQTTEAVQTGPVIFPLHGSAYAAGNSLDRTGPAISFITNQLSLTQLALSNVGIWDVTFALTAQVIDANAARHPVLTADYIKALVRQIDVGDSYKAHLNHLLNTSAQAAWRKERYIAVKMAQLRLDLLEAKMSGALNASQVAWVQAVLDHPTGTTRPKINDGHVNAYLLIVNKNFLPGAMVFSSTESTDLIYYLPDAPDNTWFQVSSSSPELARTLSHQRWRGYLQQRVTAARWAYLKPVLEAGQDGANSQMLMIYGNAFEASYDNEVSYALREADEQTTSTYESNLNTAKDAALAVVDVVSFVLPTRVLLPIAALRFIFQIAQGVDALKRGEEDEALLAFMGAVAHVTDGASDFAGSAVFAGAIRQRVKQPVPRLNPSAASTENTNGLGVKTGGEFGGGVYESVSNATGQTKHYIKDTHGNVYRARYDDLDNTWRIIDERNPDSRYQMPVRELSAGRWDVDGGAPLFQQGSAIERVLHSARVTDVNLSTLQADSQGIYHVNNKRYIQENGQTFEVYKGWLGRNLYLQTPGASGSHSVQYTLRKSSEHWEIKLGPNNWRSLQRPHMELPVALPAVSNSQYDVPEHLNKPLQNCIDHVPRFQDSRYVFAKPEVTLLAKYFTELRVKLLGDAQAFFVKTPIKPRPARPTLPEKFTPNDLLQRLHENVDGIVLGESHSDIGAKKVLIDYMKSLSKNKKNVIYLEHLQTDAHQSLLDNYFKTGNMDPVLDTFLKQQDAGHQLPANTAYTYSNLVREARRHGIKIKALDCMASYYSKGMPTANSALHRYEMFSYFASSVIRSHVESTGVHKWIALTGNTHANTFKGVPGLSELEGAVGMRITDVPSSHKLQVRQDLSDLITPFPGADVTFMKNDYWLKLNIRGADAKKTVLTAAEIAAKLDKPGAFLFNNSPEGAQLIHRSNSNEIVHTPLQTSESGQFFIERPHWEQVHQKRYILVSKLIHDLQITGLHRVQ</sequence>
<name>A0A0Q0SY01_9PSED</name>
<organism evidence="3 4">
    <name type="scientific">Pseudomonas endophytica</name>
    <dbReference type="NCBI Taxonomy" id="1563157"/>
    <lineage>
        <taxon>Bacteria</taxon>
        <taxon>Pseudomonadati</taxon>
        <taxon>Pseudomonadota</taxon>
        <taxon>Gammaproteobacteria</taxon>
        <taxon>Pseudomonadales</taxon>
        <taxon>Pseudomonadaceae</taxon>
        <taxon>Pseudomonas</taxon>
    </lineage>
</organism>
<keyword evidence="4" id="KW-1185">Reference proteome</keyword>
<evidence type="ECO:0000259" key="2">
    <source>
        <dbReference type="Pfam" id="PF20178"/>
    </source>
</evidence>
<feature type="domain" description="Dermonecrotic toxin N-terminal" evidence="2">
    <location>
        <begin position="415"/>
        <end position="672"/>
    </location>
</feature>
<proteinExistence type="predicted"/>
<dbReference type="SUPFAM" id="SSF159501">
    <property type="entry name" value="EreA/ChaN-like"/>
    <property type="match status" value="1"/>
</dbReference>
<feature type="domain" description="Haem-binding uptake Tiki superfamily ChaN" evidence="1">
    <location>
        <begin position="1107"/>
        <end position="1215"/>
    </location>
</feature>
<dbReference type="Proteomes" id="UP000050342">
    <property type="component" value="Unassembled WGS sequence"/>
</dbReference>
<dbReference type="InterPro" id="IPR046673">
    <property type="entry name" value="ToxA_N"/>
</dbReference>
<dbReference type="OrthoDB" id="5653126at2"/>
<dbReference type="Gene3D" id="3.40.50.11550">
    <property type="match status" value="1"/>
</dbReference>
<dbReference type="CDD" id="cd14729">
    <property type="entry name" value="RtxA-like"/>
    <property type="match status" value="1"/>
</dbReference>
<dbReference type="STRING" id="1563157.AQS70_04900"/>
<protein>
    <submittedName>
        <fullName evidence="3">Uncharacterized protein</fullName>
    </submittedName>
</protein>
<dbReference type="InterPro" id="IPR007314">
    <property type="entry name" value="Cofac_haem-bd_dom"/>
</dbReference>
<dbReference type="Pfam" id="PF04187">
    <property type="entry name" value="Cofac_haem_bdg"/>
    <property type="match status" value="1"/>
</dbReference>
<evidence type="ECO:0000313" key="3">
    <source>
        <dbReference type="EMBL" id="KQB51637.1"/>
    </source>
</evidence>
<evidence type="ECO:0000259" key="1">
    <source>
        <dbReference type="Pfam" id="PF04187"/>
    </source>
</evidence>
<dbReference type="Pfam" id="PF20178">
    <property type="entry name" value="ToxA_N"/>
    <property type="match status" value="1"/>
</dbReference>
<dbReference type="RefSeq" id="WP_055104879.1">
    <property type="nucleotide sequence ID" value="NZ_LLWH01000231.1"/>
</dbReference>
<dbReference type="EMBL" id="LLWH01000231">
    <property type="protein sequence ID" value="KQB51637.1"/>
    <property type="molecule type" value="Genomic_DNA"/>
</dbReference>